<evidence type="ECO:0000259" key="6">
    <source>
        <dbReference type="PROSITE" id="PS51762"/>
    </source>
</evidence>
<keyword evidence="8" id="KW-1185">Reference proteome</keyword>
<accession>A0A1D7QXW9</accession>
<feature type="active site" description="Nucleophile" evidence="5">
    <location>
        <position position="248"/>
    </location>
</feature>
<evidence type="ECO:0000256" key="5">
    <source>
        <dbReference type="PIRSR" id="PIRSR608264-1"/>
    </source>
</evidence>
<evidence type="ECO:0000256" key="2">
    <source>
        <dbReference type="ARBA" id="ARBA00012690"/>
    </source>
</evidence>
<feature type="domain" description="GH16" evidence="6">
    <location>
        <begin position="130"/>
        <end position="350"/>
    </location>
</feature>
<dbReference type="GO" id="GO:0042972">
    <property type="term" value="F:licheninase activity"/>
    <property type="evidence" value="ECO:0007669"/>
    <property type="project" value="UniProtKB-EC"/>
</dbReference>
<keyword evidence="7" id="KW-0119">Carbohydrate metabolism</keyword>
<protein>
    <recommendedName>
        <fullName evidence="2">licheninase</fullName>
        <ecNumber evidence="2">3.2.1.73</ecNumber>
    </recommendedName>
</protein>
<dbReference type="InterPro" id="IPR000757">
    <property type="entry name" value="Beta-glucanase-like"/>
</dbReference>
<organism evidence="7 8">
    <name type="scientific">Salisediminibacterium beveridgei</name>
    <dbReference type="NCBI Taxonomy" id="632773"/>
    <lineage>
        <taxon>Bacteria</taxon>
        <taxon>Bacillati</taxon>
        <taxon>Bacillota</taxon>
        <taxon>Bacilli</taxon>
        <taxon>Bacillales</taxon>
        <taxon>Bacillaceae</taxon>
        <taxon>Salisediminibacterium</taxon>
    </lineage>
</organism>
<dbReference type="EMBL" id="CP012502">
    <property type="protein sequence ID" value="AOM83844.1"/>
    <property type="molecule type" value="Genomic_DNA"/>
</dbReference>
<dbReference type="CDD" id="cd00413">
    <property type="entry name" value="Glyco_hydrolase_16"/>
    <property type="match status" value="1"/>
</dbReference>
<dbReference type="AlphaFoldDB" id="A0A1D7QXW9"/>
<dbReference type="Pfam" id="PF00722">
    <property type="entry name" value="Glyco_hydro_16"/>
    <property type="match status" value="1"/>
</dbReference>
<evidence type="ECO:0000313" key="7">
    <source>
        <dbReference type="EMBL" id="AOM83844.1"/>
    </source>
</evidence>
<dbReference type="PROSITE" id="PS51762">
    <property type="entry name" value="GH16_2"/>
    <property type="match status" value="1"/>
</dbReference>
<sequence>MKWIFSAMLLVILGGCEMFDESEEMQTEPETVESDLSGNTPFEIREIRLPSGTGYFGEPIHSSLTIEWQEEPIELWIGESIQDASGKWHDFDPSPIQDQPHDDHQRLDIRSENIPPRDTLLTGPQTHVVSFWDRSPDEEGAIRLFQAKTAGELILFSKQETFEQGPDTEGWTAADHQIGQTRFDPAQIDTHDEEGIVITMNPGGKTSGEIRTMHPVSYGSYEIAMTVPDNPGTLTGFFLYGAPDYDHEIDIEVMNDQTGEIWLTTYADGKEQHAYKEEHAIDPTDGIHTYRIDYFPDYTGFFLNGEELARFTDGYSHEPMQLMVNYWRPSWLDQTPADEDTQLHIHWMNH</sequence>
<dbReference type="PROSITE" id="PS51257">
    <property type="entry name" value="PROKAR_LIPOPROTEIN"/>
    <property type="match status" value="1"/>
</dbReference>
<dbReference type="PRINTS" id="PR00737">
    <property type="entry name" value="GLHYDRLASE16"/>
</dbReference>
<evidence type="ECO:0000256" key="3">
    <source>
        <dbReference type="ARBA" id="ARBA00022801"/>
    </source>
</evidence>
<feature type="active site" description="Proton donor" evidence="5">
    <location>
        <position position="252"/>
    </location>
</feature>
<evidence type="ECO:0000256" key="1">
    <source>
        <dbReference type="ARBA" id="ARBA00000481"/>
    </source>
</evidence>
<evidence type="ECO:0000256" key="4">
    <source>
        <dbReference type="ARBA" id="ARBA00023295"/>
    </source>
</evidence>
<dbReference type="GO" id="GO:0045493">
    <property type="term" value="P:xylan catabolic process"/>
    <property type="evidence" value="ECO:0007669"/>
    <property type="project" value="UniProtKB-KW"/>
</dbReference>
<dbReference type="InterPro" id="IPR008264">
    <property type="entry name" value="Beta_glucanase"/>
</dbReference>
<dbReference type="PANTHER" id="PTHR38121">
    <property type="entry name" value="GH16 DOMAIN-CONTAINING PROTEIN"/>
    <property type="match status" value="1"/>
</dbReference>
<dbReference type="EC" id="3.2.1.73" evidence="2"/>
<evidence type="ECO:0000313" key="8">
    <source>
        <dbReference type="Proteomes" id="UP000094463"/>
    </source>
</evidence>
<comment type="catalytic activity">
    <reaction evidence="1">
        <text>Hydrolysis of (1-&gt;4)-beta-D-glucosidic linkages in beta-D-glucans containing (1-&gt;3)- and (1-&gt;4)-bonds.</text>
        <dbReference type="EC" id="3.2.1.73"/>
    </reaction>
</comment>
<dbReference type="Gene3D" id="2.60.120.200">
    <property type="match status" value="1"/>
</dbReference>
<dbReference type="Proteomes" id="UP000094463">
    <property type="component" value="Chromosome"/>
</dbReference>
<dbReference type="SUPFAM" id="SSF49899">
    <property type="entry name" value="Concanavalin A-like lectins/glucanases"/>
    <property type="match status" value="1"/>
</dbReference>
<dbReference type="KEGG" id="bbev:BBEV_2505"/>
<dbReference type="PANTHER" id="PTHR38121:SF2">
    <property type="entry name" value="ACYLTRANSFERASE 3 DOMAIN-CONTAINING PROTEIN"/>
    <property type="match status" value="1"/>
</dbReference>
<proteinExistence type="predicted"/>
<dbReference type="InterPro" id="IPR013320">
    <property type="entry name" value="ConA-like_dom_sf"/>
</dbReference>
<keyword evidence="3 7" id="KW-0378">Hydrolase</keyword>
<keyword evidence="7" id="KW-0858">Xylan degradation</keyword>
<keyword evidence="4 7" id="KW-0326">Glycosidase</keyword>
<dbReference type="RefSeq" id="WP_069365784.1">
    <property type="nucleotide sequence ID" value="NZ_CP012502.1"/>
</dbReference>
<keyword evidence="7" id="KW-0624">Polysaccharide degradation</keyword>
<dbReference type="OrthoDB" id="9809583at2"/>
<name>A0A1D7QXW9_9BACI</name>
<gene>
    <name evidence="7" type="primary">xynD</name>
    <name evidence="7" type="ORF">BBEV_2505</name>
</gene>
<reference evidence="7 8" key="1">
    <citation type="submission" date="2015-08" db="EMBL/GenBank/DDBJ databases">
        <title>The complete genome sequence of Bacillus beveridgei MLTeJB.</title>
        <authorList>
            <person name="Hanson T.E."/>
            <person name="Mesa C."/>
            <person name="Basesman S.M."/>
            <person name="Oremland R.S."/>
        </authorList>
    </citation>
    <scope>NUCLEOTIDE SEQUENCE [LARGE SCALE GENOMIC DNA]</scope>
    <source>
        <strain evidence="7 8">MLTeJB</strain>
    </source>
</reference>